<evidence type="ECO:0000313" key="9">
    <source>
        <dbReference type="EMBL" id="WMD17090.1"/>
    </source>
</evidence>
<name>A0A173SFV9_ANAHA</name>
<keyword evidence="3" id="KW-1003">Cell membrane</keyword>
<evidence type="ECO:0000313" key="10">
    <source>
        <dbReference type="Proteomes" id="UP000095598"/>
    </source>
</evidence>
<evidence type="ECO:0000256" key="3">
    <source>
        <dbReference type="ARBA" id="ARBA00022475"/>
    </source>
</evidence>
<gene>
    <name evidence="7" type="primary">tagF_4</name>
    <name evidence="7" type="ORF">ERS852425_01296</name>
    <name evidence="8" type="ORF">G5A72_02800</name>
    <name evidence="9" type="ORF">RBI15_03000</name>
</gene>
<proteinExistence type="inferred from homology"/>
<sequence length="389" mass="45823">MKKALGLAGKYVIMFLSCLFPRSRKIYIFGAWLGEQFADNPKYLFLEAQEHKEIRPVWITKNESVCRKVRELGYEAYMFDSFKGILMQLRAKYVVVCNGISDVNHTFMGRAVFLNLWHGVPLKKVGYDDDKVKNWDSKGQKIRRMIQEIPLGKEYVVATSDFYAPIYESAFRRSKSHIITLGQPRNDIFYDQSGKFHASHQLSKAAKGKKVILYTPTHRKEGKVAFPLEEHFDFKVLNDWCIQNDILFVIRRHFYHKDEKIDFSMYSNITDITERSMDIQELLMDTDILVTDYSSTYIDYLLLDRPVVFYNFDYQDYLEHDRGMYCDYEKAAPGYKAETFEALMEEFERLVQGEDHFKEVRRQARDFFYCKEGQGMVGETLLGILKNIK</sequence>
<dbReference type="GO" id="GO:0019350">
    <property type="term" value="P:teichoic acid biosynthetic process"/>
    <property type="evidence" value="ECO:0007669"/>
    <property type="project" value="UniProtKB-KW"/>
</dbReference>
<protein>
    <submittedName>
        <fullName evidence="9">CDP-glycerol glycerophosphotransferase family protein</fullName>
    </submittedName>
    <submittedName>
        <fullName evidence="8">CDP-glycerol--poly(Glycerophosphate) glycerophosphotransferase</fullName>
    </submittedName>
    <submittedName>
        <fullName evidence="7">CDP-glycerol:poly(Glycerophosphate) glycerophosphotransferase</fullName>
        <ecNumber evidence="7">2.7.8.12</ecNumber>
    </submittedName>
</protein>
<comment type="subcellular location">
    <subcellularLocation>
        <location evidence="1">Cell membrane</location>
        <topology evidence="1">Peripheral membrane protein</topology>
    </subcellularLocation>
</comment>
<reference evidence="9" key="4">
    <citation type="submission" date="2023-08" db="EMBL/GenBank/DDBJ databases">
        <title>Complete Genome Sequences of butyrate producing Anaerostipes hadrus strains BA1 and GIF7 isolated from the terminal ileum of a healthy lean male.</title>
        <authorList>
            <person name="Low A."/>
            <person name="Sheludchenko M."/>
            <person name="Cheng H.E."/>
            <person name="Koh X.Q."/>
            <person name="Lee J."/>
        </authorList>
    </citation>
    <scope>NUCLEOTIDE SEQUENCE</scope>
    <source>
        <strain evidence="9">BA1</strain>
    </source>
</reference>
<evidence type="ECO:0000256" key="5">
    <source>
        <dbReference type="ARBA" id="ARBA00022944"/>
    </source>
</evidence>
<evidence type="ECO:0000256" key="2">
    <source>
        <dbReference type="ARBA" id="ARBA00010488"/>
    </source>
</evidence>
<dbReference type="InterPro" id="IPR043148">
    <property type="entry name" value="TagF_C"/>
</dbReference>
<dbReference type="PANTHER" id="PTHR37316:SF3">
    <property type="entry name" value="TEICHOIC ACID GLYCEROL-PHOSPHATE TRANSFERASE"/>
    <property type="match status" value="1"/>
</dbReference>
<dbReference type="Pfam" id="PF04464">
    <property type="entry name" value="Glyphos_transf"/>
    <property type="match status" value="1"/>
</dbReference>
<dbReference type="Proteomes" id="UP000095598">
    <property type="component" value="Unassembled WGS sequence"/>
</dbReference>
<evidence type="ECO:0000256" key="6">
    <source>
        <dbReference type="ARBA" id="ARBA00023136"/>
    </source>
</evidence>
<reference evidence="8" key="3">
    <citation type="submission" date="2020-02" db="EMBL/GenBank/DDBJ databases">
        <authorList>
            <person name="Littmann E."/>
            <person name="Sorbara M."/>
        </authorList>
    </citation>
    <scope>NUCLEOTIDE SEQUENCE</scope>
    <source>
        <strain evidence="8">MSK.14.57</strain>
    </source>
</reference>
<dbReference type="EMBL" id="JAAITB010000004">
    <property type="protein sequence ID" value="NSJ78537.1"/>
    <property type="molecule type" value="Genomic_DNA"/>
</dbReference>
<organism evidence="7 10">
    <name type="scientific">Anaerostipes hadrus</name>
    <dbReference type="NCBI Taxonomy" id="649756"/>
    <lineage>
        <taxon>Bacteria</taxon>
        <taxon>Bacillati</taxon>
        <taxon>Bacillota</taxon>
        <taxon>Clostridia</taxon>
        <taxon>Lachnospirales</taxon>
        <taxon>Lachnospiraceae</taxon>
        <taxon>Anaerostipes</taxon>
    </lineage>
</organism>
<dbReference type="InterPro" id="IPR051612">
    <property type="entry name" value="Teichoic_Acid_Biosynth"/>
</dbReference>
<keyword evidence="5" id="KW-0777">Teichoic acid biosynthesis</keyword>
<comment type="similarity">
    <text evidence="2">Belongs to the CDP-glycerol glycerophosphotransferase family.</text>
</comment>
<evidence type="ECO:0000313" key="8">
    <source>
        <dbReference type="EMBL" id="NSJ78537.1"/>
    </source>
</evidence>
<reference evidence="8 11" key="2">
    <citation type="journal article" date="2020" name="Cell Host Microbe">
        <title>Functional and Genomic Variation between Human-Derived Isolates of Lachnospiraceae Reveals Inter- and Intra-Species Diversity.</title>
        <authorList>
            <person name="Sorbara M.T."/>
            <person name="Littmann E.R."/>
            <person name="Fontana E."/>
            <person name="Moody T.U."/>
            <person name="Kohout C.E."/>
            <person name="Gjonbalaj M."/>
            <person name="Eaton V."/>
            <person name="Seok R."/>
            <person name="Leiner I.M."/>
            <person name="Pamer E.G."/>
        </authorList>
    </citation>
    <scope>NUCLEOTIDE SEQUENCE [LARGE SCALE GENOMIC DNA]</scope>
    <source>
        <strain evidence="8 11">MSK.14.57</strain>
    </source>
</reference>
<dbReference type="EMBL" id="CP132968">
    <property type="protein sequence ID" value="WMD17090.1"/>
    <property type="molecule type" value="Genomic_DNA"/>
</dbReference>
<dbReference type="InterPro" id="IPR007554">
    <property type="entry name" value="Glycerophosphate_synth"/>
</dbReference>
<dbReference type="Gene3D" id="3.40.50.11820">
    <property type="match status" value="1"/>
</dbReference>
<dbReference type="GeneID" id="92740339"/>
<accession>A0A173SFV9</accession>
<dbReference type="Gene3D" id="3.40.50.12580">
    <property type="match status" value="1"/>
</dbReference>
<evidence type="ECO:0000313" key="7">
    <source>
        <dbReference type="EMBL" id="CUM89454.1"/>
    </source>
</evidence>
<dbReference type="EMBL" id="CYXT01000007">
    <property type="protein sequence ID" value="CUM89454.1"/>
    <property type="molecule type" value="Genomic_DNA"/>
</dbReference>
<dbReference type="PANTHER" id="PTHR37316">
    <property type="entry name" value="TEICHOIC ACID GLYCEROL-PHOSPHATE PRIMASE"/>
    <property type="match status" value="1"/>
</dbReference>
<dbReference type="AlphaFoldDB" id="A0A173SFV9"/>
<dbReference type="EC" id="2.7.8.12" evidence="7"/>
<keyword evidence="11" id="KW-1185">Reference proteome</keyword>
<dbReference type="InterPro" id="IPR043149">
    <property type="entry name" value="TagF_N"/>
</dbReference>
<evidence type="ECO:0000313" key="11">
    <source>
        <dbReference type="Proteomes" id="UP001644750"/>
    </source>
</evidence>
<dbReference type="Proteomes" id="UP001644750">
    <property type="component" value="Unassembled WGS sequence"/>
</dbReference>
<dbReference type="Proteomes" id="UP001243496">
    <property type="component" value="Chromosome"/>
</dbReference>
<reference evidence="7 10" key="1">
    <citation type="submission" date="2015-09" db="EMBL/GenBank/DDBJ databases">
        <authorList>
            <consortium name="Pathogen Informatics"/>
        </authorList>
    </citation>
    <scope>NUCLEOTIDE SEQUENCE [LARGE SCALE GENOMIC DNA]</scope>
    <source>
        <strain evidence="7 10">2789STDY5608868</strain>
    </source>
</reference>
<keyword evidence="6" id="KW-0472">Membrane</keyword>
<dbReference type="GO" id="GO:0047355">
    <property type="term" value="F:CDP-glycerol glycerophosphotransferase activity"/>
    <property type="evidence" value="ECO:0007669"/>
    <property type="project" value="UniProtKB-EC"/>
</dbReference>
<dbReference type="SUPFAM" id="SSF53756">
    <property type="entry name" value="UDP-Glycosyltransferase/glycogen phosphorylase"/>
    <property type="match status" value="1"/>
</dbReference>
<keyword evidence="4 7" id="KW-0808">Transferase</keyword>
<evidence type="ECO:0000256" key="4">
    <source>
        <dbReference type="ARBA" id="ARBA00022679"/>
    </source>
</evidence>
<evidence type="ECO:0000256" key="1">
    <source>
        <dbReference type="ARBA" id="ARBA00004202"/>
    </source>
</evidence>
<dbReference type="GO" id="GO:0005886">
    <property type="term" value="C:plasma membrane"/>
    <property type="evidence" value="ECO:0007669"/>
    <property type="project" value="UniProtKB-SubCell"/>
</dbReference>
<dbReference type="RefSeq" id="WP_044922014.1">
    <property type="nucleotide sequence ID" value="NZ_CP132968.1"/>
</dbReference>